<dbReference type="InterPro" id="IPR036938">
    <property type="entry name" value="PAP2/HPO_sf"/>
</dbReference>
<dbReference type="CDD" id="cd01610">
    <property type="entry name" value="PAP2_like"/>
    <property type="match status" value="1"/>
</dbReference>
<organism evidence="4 5">
    <name type="scientific">Cellulomonas xiejunii</name>
    <dbReference type="NCBI Taxonomy" id="2968083"/>
    <lineage>
        <taxon>Bacteria</taxon>
        <taxon>Bacillati</taxon>
        <taxon>Actinomycetota</taxon>
        <taxon>Actinomycetes</taxon>
        <taxon>Micrococcales</taxon>
        <taxon>Cellulomonadaceae</taxon>
        <taxon>Cellulomonas</taxon>
    </lineage>
</organism>
<dbReference type="Proteomes" id="UP001316384">
    <property type="component" value="Chromosome"/>
</dbReference>
<feature type="transmembrane region" description="Helical" evidence="2">
    <location>
        <begin position="73"/>
        <end position="95"/>
    </location>
</feature>
<dbReference type="InterPro" id="IPR000326">
    <property type="entry name" value="PAP2/HPO"/>
</dbReference>
<keyword evidence="2" id="KW-0812">Transmembrane</keyword>
<keyword evidence="2" id="KW-1133">Transmembrane helix</keyword>
<proteinExistence type="predicted"/>
<dbReference type="RefSeq" id="WP_227576790.1">
    <property type="nucleotide sequence ID" value="NZ_CP101987.1"/>
</dbReference>
<accession>A0ABY5KPQ9</accession>
<evidence type="ECO:0000313" key="4">
    <source>
        <dbReference type="EMBL" id="UUI71754.1"/>
    </source>
</evidence>
<dbReference type="EMBL" id="CP101987">
    <property type="protein sequence ID" value="UUI71754.1"/>
    <property type="molecule type" value="Genomic_DNA"/>
</dbReference>
<keyword evidence="5" id="KW-1185">Reference proteome</keyword>
<feature type="transmembrane region" description="Helical" evidence="2">
    <location>
        <begin position="269"/>
        <end position="290"/>
    </location>
</feature>
<keyword evidence="2" id="KW-0472">Membrane</keyword>
<reference evidence="4 5" key="1">
    <citation type="submission" date="2022-07" db="EMBL/GenBank/DDBJ databases">
        <title>Novel species in genus cellulomonas.</title>
        <authorList>
            <person name="Ye L."/>
        </authorList>
    </citation>
    <scope>NUCLEOTIDE SEQUENCE [LARGE SCALE GENOMIC DNA]</scope>
    <source>
        <strain evidence="5">zg-B89</strain>
    </source>
</reference>
<feature type="transmembrane region" description="Helical" evidence="2">
    <location>
        <begin position="143"/>
        <end position="160"/>
    </location>
</feature>
<dbReference type="Gene3D" id="1.20.144.10">
    <property type="entry name" value="Phosphatidic acid phosphatase type 2/haloperoxidase"/>
    <property type="match status" value="1"/>
</dbReference>
<evidence type="ECO:0000313" key="5">
    <source>
        <dbReference type="Proteomes" id="UP001316384"/>
    </source>
</evidence>
<sequence>MTGGSTRAAEHDHASAARARERRWWLLVAVGALVVVASYVGLVLTPAGQAVENAALRGADQVGAQARTDSDEALASITVASLAVACAVIAVVGLLRRSIPLATAALGTVVASLLVTEVLKRVVLPRPALVEASAAYTGNSFPSGHTTIALGVLAAALLLATWRSRGVVMFFVASWAVAIAGYTITSKWHRLSDTLGSAGIVLVVASLAALWLHRRGLVRRVETGGHRARIWLVVVPLALSLLVGVGLAAVLLVATGDLLDRDPVTEDNVFLAFQLLAGVGSVATTLALWWSWHRLEVATPPDDVTRRPLGRTPPGDCSTPTRSAT</sequence>
<name>A0ABY5KPQ9_9CELL</name>
<feature type="region of interest" description="Disordered" evidence="1">
    <location>
        <begin position="303"/>
        <end position="325"/>
    </location>
</feature>
<dbReference type="Pfam" id="PF01569">
    <property type="entry name" value="PAP2"/>
    <property type="match status" value="1"/>
</dbReference>
<feature type="transmembrane region" description="Helical" evidence="2">
    <location>
        <begin position="24"/>
        <end position="44"/>
    </location>
</feature>
<feature type="transmembrane region" description="Helical" evidence="2">
    <location>
        <begin position="191"/>
        <end position="212"/>
    </location>
</feature>
<feature type="domain" description="Phosphatidic acid phosphatase type 2/haloperoxidase" evidence="3">
    <location>
        <begin position="103"/>
        <end position="215"/>
    </location>
</feature>
<feature type="transmembrane region" description="Helical" evidence="2">
    <location>
        <begin position="102"/>
        <end position="123"/>
    </location>
</feature>
<evidence type="ECO:0000259" key="3">
    <source>
        <dbReference type="Pfam" id="PF01569"/>
    </source>
</evidence>
<evidence type="ECO:0000256" key="2">
    <source>
        <dbReference type="SAM" id="Phobius"/>
    </source>
</evidence>
<feature type="transmembrane region" description="Helical" evidence="2">
    <location>
        <begin position="232"/>
        <end position="254"/>
    </location>
</feature>
<protein>
    <submittedName>
        <fullName evidence="4">Phosphatase PAP2 family protein</fullName>
    </submittedName>
</protein>
<feature type="transmembrane region" description="Helical" evidence="2">
    <location>
        <begin position="167"/>
        <end position="185"/>
    </location>
</feature>
<dbReference type="SUPFAM" id="SSF48317">
    <property type="entry name" value="Acid phosphatase/Vanadium-dependent haloperoxidase"/>
    <property type="match status" value="1"/>
</dbReference>
<gene>
    <name evidence="4" type="ORF">NP048_18515</name>
</gene>
<evidence type="ECO:0000256" key="1">
    <source>
        <dbReference type="SAM" id="MobiDB-lite"/>
    </source>
</evidence>